<evidence type="ECO:0000313" key="8">
    <source>
        <dbReference type="Proteomes" id="UP000757232"/>
    </source>
</evidence>
<dbReference type="OrthoDB" id="6428749at2759"/>
<name>A0A9Q5I2X2_SANBA</name>
<keyword evidence="8" id="KW-1185">Reference proteome</keyword>
<dbReference type="GO" id="GO:0004040">
    <property type="term" value="F:amidase activity"/>
    <property type="evidence" value="ECO:0007669"/>
    <property type="project" value="UniProtKB-EC"/>
</dbReference>
<evidence type="ECO:0000256" key="4">
    <source>
        <dbReference type="ARBA" id="ARBA00022801"/>
    </source>
</evidence>
<gene>
    <name evidence="7" type="ORF">A7U60_g2258</name>
</gene>
<dbReference type="EMBL" id="LNZH02000127">
    <property type="protein sequence ID" value="OCB90524.1"/>
    <property type="molecule type" value="Genomic_DNA"/>
</dbReference>
<dbReference type="Pfam" id="PF01425">
    <property type="entry name" value="Amidase"/>
    <property type="match status" value="1"/>
</dbReference>
<dbReference type="SUPFAM" id="SSF75304">
    <property type="entry name" value="Amidase signature (AS) enzymes"/>
    <property type="match status" value="1"/>
</dbReference>
<keyword evidence="4" id="KW-0378">Hydrolase</keyword>
<evidence type="ECO:0000256" key="1">
    <source>
        <dbReference type="ARBA" id="ARBA00001311"/>
    </source>
</evidence>
<accession>A0A9Q5I2X2</accession>
<feature type="domain" description="Amidase" evidence="6">
    <location>
        <begin position="253"/>
        <end position="741"/>
    </location>
</feature>
<comment type="catalytic activity">
    <reaction evidence="1">
        <text>a monocarboxylic acid amide + H2O = a monocarboxylate + NH4(+)</text>
        <dbReference type="Rhea" id="RHEA:12020"/>
        <dbReference type="ChEBI" id="CHEBI:15377"/>
        <dbReference type="ChEBI" id="CHEBI:28938"/>
        <dbReference type="ChEBI" id="CHEBI:35757"/>
        <dbReference type="ChEBI" id="CHEBI:83628"/>
        <dbReference type="EC" id="3.5.1.4"/>
    </reaction>
</comment>
<feature type="chain" id="PRO_5040417108" description="amidase" evidence="5">
    <location>
        <begin position="21"/>
        <end position="763"/>
    </location>
</feature>
<sequence length="763" mass="82356">MPTLFASKLFILASAVCAQAAQIPRSVADACPNAKEVESKSITVNGHEVVHQTFSCSDGHLDAEAFSSAISASSIPGLSSLEVRSQMECTTPATICQCGIAGLFVAVDCTCFIDGTLPSESDCETLIGSTGVIASLQGPTFMVQPKNFHVISLNTCSLGFLNLANFTEEFCWDDLGSQGNSLVASGCFGGNIGFTSGYSRARSLKQEQRERRIASCPSLFHVSLSDTDRAILSEPISSIVSNVQSGVWKPLNVLHAYGRKALAVHAQTNCLTEVMLEDADTWARDLDNDKIRKAGPLAGVPVSLKDTCAVAGYDACIGYAAWVGKPVQKDSALVRLLKDAGAIPFVKTAIPTTLLSFESYSGVFGRANNPHNTNYSPGGSSGGEAALLAAGGSRVGIGTDVAGSVRVPAHYSGIYSVRASAGRFPRSGNVTSIPGQEGVPAVYSPMARTLEDLETFWAAVFKMEPWKYDHSVTCLPWRPVELTEKVRFGVMWSDDVVPLSPASKRALQSVVDNLKRSGHEQCSRPIRGPEDSFSTTSCRWRQAFSDPLKSLPNGSTGETANHPILPFEPNDPGVAVAYFWLRLPRIFQRVYAWWVRYVQRDPVFAGIVEGFHKKTVVEYYKLVAEREAYRAKWHEAWNNAGLDFLLTAPNALPAVPHGGMKTGWKVCGYTFLFNLLDYTAGVQPITRVSASLDALPSPIPAHLTSNAIAKDAYAMYDAAAMDGLPVGVQVVGRRLVEEKVLAGMRLVEKVMRDHQEGYHLLGV</sequence>
<evidence type="ECO:0000256" key="5">
    <source>
        <dbReference type="SAM" id="SignalP"/>
    </source>
</evidence>
<evidence type="ECO:0000256" key="2">
    <source>
        <dbReference type="ARBA" id="ARBA00009199"/>
    </source>
</evidence>
<organism evidence="7 8">
    <name type="scientific">Sanghuangporus baumii</name>
    <name type="common">Phellinus baumii</name>
    <dbReference type="NCBI Taxonomy" id="108892"/>
    <lineage>
        <taxon>Eukaryota</taxon>
        <taxon>Fungi</taxon>
        <taxon>Dikarya</taxon>
        <taxon>Basidiomycota</taxon>
        <taxon>Agaricomycotina</taxon>
        <taxon>Agaricomycetes</taxon>
        <taxon>Hymenochaetales</taxon>
        <taxon>Hymenochaetaceae</taxon>
        <taxon>Sanghuangporus</taxon>
    </lineage>
</organism>
<dbReference type="PANTHER" id="PTHR46072:SF10">
    <property type="entry name" value="ACETAMIDASE"/>
    <property type="match status" value="1"/>
</dbReference>
<dbReference type="PANTHER" id="PTHR46072">
    <property type="entry name" value="AMIDASE-RELATED-RELATED"/>
    <property type="match status" value="1"/>
</dbReference>
<dbReference type="AlphaFoldDB" id="A0A9Q5I2X2"/>
<evidence type="ECO:0000313" key="7">
    <source>
        <dbReference type="EMBL" id="OCB90524.1"/>
    </source>
</evidence>
<dbReference type="FunFam" id="3.90.1300.10:FF:000003">
    <property type="entry name" value="Amidase signature enzyme"/>
    <property type="match status" value="1"/>
</dbReference>
<dbReference type="InterPro" id="IPR020556">
    <property type="entry name" value="Amidase_CS"/>
</dbReference>
<protein>
    <recommendedName>
        <fullName evidence="3">amidase</fullName>
        <ecNumber evidence="3">3.5.1.4</ecNumber>
    </recommendedName>
</protein>
<reference evidence="7" key="1">
    <citation type="submission" date="2016-06" db="EMBL/GenBank/DDBJ databases">
        <title>Draft Genome sequence of the fungus Inonotus baumii.</title>
        <authorList>
            <person name="Zhu H."/>
            <person name="Lin W."/>
        </authorList>
    </citation>
    <scope>NUCLEOTIDE SEQUENCE</scope>
    <source>
        <strain evidence="7">821</strain>
    </source>
</reference>
<keyword evidence="5" id="KW-0732">Signal</keyword>
<dbReference type="InterPro" id="IPR036928">
    <property type="entry name" value="AS_sf"/>
</dbReference>
<dbReference type="Proteomes" id="UP000757232">
    <property type="component" value="Unassembled WGS sequence"/>
</dbReference>
<evidence type="ECO:0000259" key="6">
    <source>
        <dbReference type="Pfam" id="PF01425"/>
    </source>
</evidence>
<feature type="signal peptide" evidence="5">
    <location>
        <begin position="1"/>
        <end position="20"/>
    </location>
</feature>
<comment type="similarity">
    <text evidence="2">Belongs to the amidase family.</text>
</comment>
<dbReference type="InterPro" id="IPR023631">
    <property type="entry name" value="Amidase_dom"/>
</dbReference>
<dbReference type="EC" id="3.5.1.4" evidence="3"/>
<comment type="caution">
    <text evidence="7">The sequence shown here is derived from an EMBL/GenBank/DDBJ whole genome shotgun (WGS) entry which is preliminary data.</text>
</comment>
<dbReference type="Gene3D" id="3.90.1300.10">
    <property type="entry name" value="Amidase signature (AS) domain"/>
    <property type="match status" value="1"/>
</dbReference>
<evidence type="ECO:0000256" key="3">
    <source>
        <dbReference type="ARBA" id="ARBA00012922"/>
    </source>
</evidence>
<dbReference type="PROSITE" id="PS00571">
    <property type="entry name" value="AMIDASES"/>
    <property type="match status" value="1"/>
</dbReference>
<proteinExistence type="inferred from homology"/>